<protein>
    <recommendedName>
        <fullName evidence="3">Amidophosphoribosyltransferase</fullName>
    </recommendedName>
</protein>
<dbReference type="InterPro" id="IPR000836">
    <property type="entry name" value="PRTase_dom"/>
</dbReference>
<reference evidence="2" key="1">
    <citation type="submission" date="2016-09" db="EMBL/GenBank/DDBJ databases">
        <authorList>
            <person name="Capua I."/>
            <person name="De Benedictis P."/>
            <person name="Joannis T."/>
            <person name="Lombin L.H."/>
            <person name="Cattoli G."/>
        </authorList>
    </citation>
    <scope>NUCLEOTIDE SEQUENCE</scope>
    <source>
        <strain evidence="2">B9</strain>
    </source>
</reference>
<dbReference type="EMBL" id="FMSH01000303">
    <property type="protein sequence ID" value="SCU77144.1"/>
    <property type="molecule type" value="Genomic_DNA"/>
</dbReference>
<dbReference type="CDD" id="cd06223">
    <property type="entry name" value="PRTases_typeI"/>
    <property type="match status" value="1"/>
</dbReference>
<name>A0A1K0IIA3_CUPNE</name>
<accession>A0A1K0IIA3</accession>
<dbReference type="AlphaFoldDB" id="A0A1K0IIA3"/>
<gene>
    <name evidence="2" type="ORF">CNECB9_3710008</name>
</gene>
<dbReference type="PANTHER" id="PTHR47505">
    <property type="entry name" value="DNA UTILIZATION PROTEIN YHGH"/>
    <property type="match status" value="1"/>
</dbReference>
<dbReference type="PANTHER" id="PTHR47505:SF1">
    <property type="entry name" value="DNA UTILIZATION PROTEIN YHGH"/>
    <property type="match status" value="1"/>
</dbReference>
<sequence length="186" mass="20796">MDVRLRELHGNWDRGFALDKHTRISTYLGDDEWGHPVFDTTRSPAGEALYQLKYRQDWSQTLPIALQIAESIYPRLPDVGCIVPMPASRVRPRQPVLEIATALGRIVRRPVLSGILSRVPTGQALKDIGTKAARAAVLAGRIMLHDGIPGSKRRNVLLIDDRYDTGASMEEACRVLRVTRKSQAFT</sequence>
<dbReference type="InterPro" id="IPR029057">
    <property type="entry name" value="PRTase-like"/>
</dbReference>
<dbReference type="SUPFAM" id="SSF53271">
    <property type="entry name" value="PRTase-like"/>
    <property type="match status" value="1"/>
</dbReference>
<comment type="similarity">
    <text evidence="1">Belongs to the ComF/GntX family.</text>
</comment>
<evidence type="ECO:0000256" key="1">
    <source>
        <dbReference type="ARBA" id="ARBA00008007"/>
    </source>
</evidence>
<proteinExistence type="inferred from homology"/>
<dbReference type="Gene3D" id="3.40.50.2020">
    <property type="match status" value="1"/>
</dbReference>
<organism evidence="2">
    <name type="scientific">Cupriavidus necator</name>
    <name type="common">Alcaligenes eutrophus</name>
    <name type="synonym">Ralstonia eutropha</name>
    <dbReference type="NCBI Taxonomy" id="106590"/>
    <lineage>
        <taxon>Bacteria</taxon>
        <taxon>Pseudomonadati</taxon>
        <taxon>Pseudomonadota</taxon>
        <taxon>Betaproteobacteria</taxon>
        <taxon>Burkholderiales</taxon>
        <taxon>Burkholderiaceae</taxon>
        <taxon>Cupriavidus</taxon>
    </lineage>
</organism>
<evidence type="ECO:0008006" key="3">
    <source>
        <dbReference type="Google" id="ProtNLM"/>
    </source>
</evidence>
<dbReference type="InterPro" id="IPR051910">
    <property type="entry name" value="ComF/GntX_DNA_util-trans"/>
</dbReference>
<dbReference type="RefSeq" id="WP_340526830.1">
    <property type="nucleotide sequence ID" value="NZ_FMSH01000303.1"/>
</dbReference>
<evidence type="ECO:0000313" key="2">
    <source>
        <dbReference type="EMBL" id="SCU77144.1"/>
    </source>
</evidence>